<dbReference type="InterPro" id="IPR037136">
    <property type="entry name" value="RNA3'_phos_cyclase_dom_sf"/>
</dbReference>
<proteinExistence type="predicted"/>
<feature type="compositionally biased region" description="Polar residues" evidence="1">
    <location>
        <begin position="1"/>
        <end position="12"/>
    </location>
</feature>
<dbReference type="GO" id="GO:0005634">
    <property type="term" value="C:nucleus"/>
    <property type="evidence" value="ECO:0007669"/>
    <property type="project" value="TreeGrafter"/>
</dbReference>
<dbReference type="GO" id="GO:0003963">
    <property type="term" value="F:RNA-3'-phosphate cyclase activity"/>
    <property type="evidence" value="ECO:0007669"/>
    <property type="project" value="TreeGrafter"/>
</dbReference>
<sequence length="321" mass="35436">MVRHSSQQSAGSSLRGGTGQRDLKKPWSYVQVCDHKDSLGLLALCKAIPDEWVDWQHGGKPSPKRLHSTVILNMRADKGHLERLERLAGQAAGVELAVRELFISRVNRITDAEVYCIGIGLSSPSLRALKDSWAAEEPEDRRRDHVPYDSEGHVSLAYIRAECRHEAAGFVEQHKLKFEAEECPPRRLSAPHITYQDEEGKERHILIGGGSGSSSQARPSRKRQDSVDSEADSRPRKDARRELLQIDGSVLEGGGQILRMSGAYSALFTVPVHISKIRAGRKTPGLAAQHLESLRLVRDVSGGSLTNDFVRSCEVSLSPES</sequence>
<accession>A0A813GNH1</accession>
<evidence type="ECO:0000259" key="2">
    <source>
        <dbReference type="Pfam" id="PF01137"/>
    </source>
</evidence>
<dbReference type="AlphaFoldDB" id="A0A813GNH1"/>
<evidence type="ECO:0000313" key="3">
    <source>
        <dbReference type="EMBL" id="CAE8626828.1"/>
    </source>
</evidence>
<evidence type="ECO:0000256" key="1">
    <source>
        <dbReference type="SAM" id="MobiDB-lite"/>
    </source>
</evidence>
<dbReference type="Gene3D" id="3.65.10.20">
    <property type="entry name" value="RNA 3'-terminal phosphate cyclase domain"/>
    <property type="match status" value="1"/>
</dbReference>
<feature type="region of interest" description="Disordered" evidence="1">
    <location>
        <begin position="205"/>
        <end position="240"/>
    </location>
</feature>
<keyword evidence="4" id="KW-1185">Reference proteome</keyword>
<reference evidence="3" key="1">
    <citation type="submission" date="2021-02" db="EMBL/GenBank/DDBJ databases">
        <authorList>
            <person name="Dougan E. K."/>
            <person name="Rhodes N."/>
            <person name="Thang M."/>
            <person name="Chan C."/>
        </authorList>
    </citation>
    <scope>NUCLEOTIDE SEQUENCE</scope>
</reference>
<dbReference type="GO" id="GO:0006396">
    <property type="term" value="P:RNA processing"/>
    <property type="evidence" value="ECO:0007669"/>
    <property type="project" value="InterPro"/>
</dbReference>
<feature type="compositionally biased region" description="Basic and acidic residues" evidence="1">
    <location>
        <begin position="222"/>
        <end position="240"/>
    </location>
</feature>
<dbReference type="InterPro" id="IPR013792">
    <property type="entry name" value="RNA3'P_cycl/enolpyr_Trfase_a/b"/>
</dbReference>
<dbReference type="OrthoDB" id="430313at2759"/>
<dbReference type="SUPFAM" id="SSF55205">
    <property type="entry name" value="EPT/RTPC-like"/>
    <property type="match status" value="1"/>
</dbReference>
<organism evidence="3 4">
    <name type="scientific">Polarella glacialis</name>
    <name type="common">Dinoflagellate</name>
    <dbReference type="NCBI Taxonomy" id="89957"/>
    <lineage>
        <taxon>Eukaryota</taxon>
        <taxon>Sar</taxon>
        <taxon>Alveolata</taxon>
        <taxon>Dinophyceae</taxon>
        <taxon>Suessiales</taxon>
        <taxon>Suessiaceae</taxon>
        <taxon>Polarella</taxon>
    </lineage>
</organism>
<dbReference type="InterPro" id="IPR023797">
    <property type="entry name" value="RNA3'_phos_cyclase_dom"/>
</dbReference>
<dbReference type="PANTHER" id="PTHR11096:SF0">
    <property type="entry name" value="RNA 3'-TERMINAL PHOSPHATE CYCLASE"/>
    <property type="match status" value="1"/>
</dbReference>
<dbReference type="EMBL" id="CAJNNV010029046">
    <property type="protein sequence ID" value="CAE8626828.1"/>
    <property type="molecule type" value="Genomic_DNA"/>
</dbReference>
<dbReference type="Pfam" id="PF01137">
    <property type="entry name" value="RTC"/>
    <property type="match status" value="1"/>
</dbReference>
<protein>
    <recommendedName>
        <fullName evidence="2">RNA 3'-terminal phosphate cyclase domain-containing protein</fullName>
    </recommendedName>
</protein>
<gene>
    <name evidence="3" type="ORF">PGLA1383_LOCUS43717</name>
</gene>
<comment type="caution">
    <text evidence="3">The sequence shown here is derived from an EMBL/GenBank/DDBJ whole genome shotgun (WGS) entry which is preliminary data.</text>
</comment>
<evidence type="ECO:0000313" key="4">
    <source>
        <dbReference type="Proteomes" id="UP000654075"/>
    </source>
</evidence>
<feature type="region of interest" description="Disordered" evidence="1">
    <location>
        <begin position="1"/>
        <end position="22"/>
    </location>
</feature>
<dbReference type="InterPro" id="IPR000228">
    <property type="entry name" value="RNA3'_term_phos_cyc"/>
</dbReference>
<dbReference type="Proteomes" id="UP000654075">
    <property type="component" value="Unassembled WGS sequence"/>
</dbReference>
<dbReference type="PANTHER" id="PTHR11096">
    <property type="entry name" value="RNA 3' TERMINAL PHOSPHATE CYCLASE"/>
    <property type="match status" value="1"/>
</dbReference>
<name>A0A813GNH1_POLGL</name>
<feature type="domain" description="RNA 3'-terminal phosphate cyclase" evidence="2">
    <location>
        <begin position="251"/>
        <end position="320"/>
    </location>
</feature>